<proteinExistence type="predicted"/>
<accession>A0A6L5XNE7</accession>
<protein>
    <submittedName>
        <fullName evidence="2">Uncharacterized protein</fullName>
    </submittedName>
</protein>
<evidence type="ECO:0000256" key="1">
    <source>
        <dbReference type="SAM" id="Phobius"/>
    </source>
</evidence>
<keyword evidence="3" id="KW-1185">Reference proteome</keyword>
<dbReference type="EMBL" id="VUMH01000013">
    <property type="protein sequence ID" value="MSS28727.1"/>
    <property type="molecule type" value="Genomic_DNA"/>
</dbReference>
<name>A0A6L5XNE7_9BACT</name>
<keyword evidence="1" id="KW-0812">Transmembrane</keyword>
<dbReference type="RefSeq" id="WP_154512398.1">
    <property type="nucleotide sequence ID" value="NZ_JAXELC010000043.1"/>
</dbReference>
<sequence>MTLQFSTPLWDACRQTRQRQRLVGKVSALLLAVALLGLIDGLLAGMRAGSDQVEILSGQAVPLSGPSALKNPLNSDVQVRFTPENAPLHFNLEGFFTGYWFGNGMWRGEVRAEPQAEPGSYELRLSFKGATAQSAQKFVLVVWADEEAQRAGSLSWIRRITGWNPFMLAAWCAGLGLVCSALTYLLGRRYFRLLTQLGCGEVFRVSAEGAPCHIWCLASGPGTPRPGEARQILDAAGQPLGEARAEKAHKGVLELVMLDDVPVLPGCLVCLRPPVVPKPEADERG</sequence>
<gene>
    <name evidence="2" type="ORF">FYJ44_11945</name>
</gene>
<evidence type="ECO:0000313" key="3">
    <source>
        <dbReference type="Proteomes" id="UP000477488"/>
    </source>
</evidence>
<dbReference type="AlphaFoldDB" id="A0A6L5XNE7"/>
<keyword evidence="1" id="KW-0472">Membrane</keyword>
<feature type="transmembrane region" description="Helical" evidence="1">
    <location>
        <begin position="22"/>
        <end position="44"/>
    </location>
</feature>
<organism evidence="2 3">
    <name type="scientific">Desulfovibrio porci</name>
    <dbReference type="NCBI Taxonomy" id="2605782"/>
    <lineage>
        <taxon>Bacteria</taxon>
        <taxon>Pseudomonadati</taxon>
        <taxon>Thermodesulfobacteriota</taxon>
        <taxon>Desulfovibrionia</taxon>
        <taxon>Desulfovibrionales</taxon>
        <taxon>Desulfovibrionaceae</taxon>
        <taxon>Desulfovibrio</taxon>
    </lineage>
</organism>
<comment type="caution">
    <text evidence="2">The sequence shown here is derived from an EMBL/GenBank/DDBJ whole genome shotgun (WGS) entry which is preliminary data.</text>
</comment>
<reference evidence="2 3" key="1">
    <citation type="submission" date="2019-09" db="EMBL/GenBank/DDBJ databases">
        <title>In-depth cultivation of the pig gut microbiome towards novel bacterial diversity and tailored functional studies.</title>
        <authorList>
            <person name="Wylensek D."/>
            <person name="Hitch T.C.A."/>
            <person name="Clavel T."/>
        </authorList>
    </citation>
    <scope>NUCLEOTIDE SEQUENCE [LARGE SCALE GENOMIC DNA]</scope>
    <source>
        <strain evidence="2 3">PG-178-WT-4</strain>
    </source>
</reference>
<keyword evidence="1" id="KW-1133">Transmembrane helix</keyword>
<evidence type="ECO:0000313" key="2">
    <source>
        <dbReference type="EMBL" id="MSS28727.1"/>
    </source>
</evidence>
<dbReference type="Proteomes" id="UP000477488">
    <property type="component" value="Unassembled WGS sequence"/>
</dbReference>
<feature type="transmembrane region" description="Helical" evidence="1">
    <location>
        <begin position="166"/>
        <end position="187"/>
    </location>
</feature>